<evidence type="ECO:0000313" key="2">
    <source>
        <dbReference type="EMBL" id="RDS80306.1"/>
    </source>
</evidence>
<organism evidence="2 3">
    <name type="scientific">Dyella psychrodurans</name>
    <dbReference type="NCBI Taxonomy" id="1927960"/>
    <lineage>
        <taxon>Bacteria</taxon>
        <taxon>Pseudomonadati</taxon>
        <taxon>Pseudomonadota</taxon>
        <taxon>Gammaproteobacteria</taxon>
        <taxon>Lysobacterales</taxon>
        <taxon>Rhodanobacteraceae</taxon>
        <taxon>Dyella</taxon>
    </lineage>
</organism>
<dbReference type="AlphaFoldDB" id="A0A370WW69"/>
<sequence>MELANKAALFRQAPTTRLGCLALGLLLAGCGHATRKVTLPPPPPPKPVAATGISPCDAYLDSYLACHRAAEIYTPDTLQAHYQAIRTGLLQDANDPRTRPYLANRCMGLQAQLSAALKGRSCNTQTASGNAKSANKP</sequence>
<protein>
    <recommendedName>
        <fullName evidence="4">Lipoprotein</fullName>
    </recommendedName>
</protein>
<comment type="caution">
    <text evidence="2">The sequence shown here is derived from an EMBL/GenBank/DDBJ whole genome shotgun (WGS) entry which is preliminary data.</text>
</comment>
<feature type="signal peptide" evidence="1">
    <location>
        <begin position="1"/>
        <end position="33"/>
    </location>
</feature>
<evidence type="ECO:0008006" key="4">
    <source>
        <dbReference type="Google" id="ProtNLM"/>
    </source>
</evidence>
<dbReference type="Proteomes" id="UP000255334">
    <property type="component" value="Unassembled WGS sequence"/>
</dbReference>
<keyword evidence="1" id="KW-0732">Signal</keyword>
<name>A0A370WW69_9GAMM</name>
<gene>
    <name evidence="2" type="ORF">DWU99_19450</name>
</gene>
<dbReference type="PROSITE" id="PS51257">
    <property type="entry name" value="PROKAR_LIPOPROTEIN"/>
    <property type="match status" value="1"/>
</dbReference>
<evidence type="ECO:0000256" key="1">
    <source>
        <dbReference type="SAM" id="SignalP"/>
    </source>
</evidence>
<reference evidence="2 3" key="1">
    <citation type="submission" date="2018-07" db="EMBL/GenBank/DDBJ databases">
        <title>Dyella monticola sp. nov. and Dyella psychrodurans sp. nov. isolated from monsoon evergreen broad-leaved forest soil of Dinghu Mountain, China.</title>
        <authorList>
            <person name="Gao Z."/>
            <person name="Qiu L."/>
        </authorList>
    </citation>
    <scope>NUCLEOTIDE SEQUENCE [LARGE SCALE GENOMIC DNA]</scope>
    <source>
        <strain evidence="2 3">4MSK11</strain>
    </source>
</reference>
<keyword evidence="3" id="KW-1185">Reference proteome</keyword>
<accession>A0A370WW69</accession>
<proteinExistence type="predicted"/>
<dbReference type="EMBL" id="QRBF01000010">
    <property type="protein sequence ID" value="RDS80306.1"/>
    <property type="molecule type" value="Genomic_DNA"/>
</dbReference>
<dbReference type="RefSeq" id="WP_115479760.1">
    <property type="nucleotide sequence ID" value="NZ_QRBF01000010.1"/>
</dbReference>
<evidence type="ECO:0000313" key="3">
    <source>
        <dbReference type="Proteomes" id="UP000255334"/>
    </source>
</evidence>
<feature type="chain" id="PRO_5016745807" description="Lipoprotein" evidence="1">
    <location>
        <begin position="34"/>
        <end position="137"/>
    </location>
</feature>
<dbReference type="OrthoDB" id="5952783at2"/>